<feature type="binding site" evidence="2">
    <location>
        <position position="153"/>
    </location>
    <ligand>
        <name>Mn(2+)</name>
        <dbReference type="ChEBI" id="CHEBI:29035"/>
        <label>2</label>
    </ligand>
</feature>
<evidence type="ECO:0000256" key="2">
    <source>
        <dbReference type="PIRSR" id="PIRSR005962-1"/>
    </source>
</evidence>
<gene>
    <name evidence="4" type="primary">yxeP_1</name>
    <name evidence="4" type="ORF">L21SP5_01163</name>
</gene>
<dbReference type="Proteomes" id="UP000064893">
    <property type="component" value="Chromosome"/>
</dbReference>
<evidence type="ECO:0000259" key="3">
    <source>
        <dbReference type="Pfam" id="PF07687"/>
    </source>
</evidence>
<evidence type="ECO:0000256" key="1">
    <source>
        <dbReference type="ARBA" id="ARBA00022801"/>
    </source>
</evidence>
<dbReference type="Pfam" id="PF07687">
    <property type="entry name" value="M20_dimer"/>
    <property type="match status" value="1"/>
</dbReference>
<dbReference type="SUPFAM" id="SSF53187">
    <property type="entry name" value="Zn-dependent exopeptidases"/>
    <property type="match status" value="1"/>
</dbReference>
<dbReference type="InterPro" id="IPR036264">
    <property type="entry name" value="Bact_exopeptidase_dim_dom"/>
</dbReference>
<dbReference type="Pfam" id="PF01546">
    <property type="entry name" value="Peptidase_M20"/>
    <property type="match status" value="1"/>
</dbReference>
<keyword evidence="5" id="KW-1185">Reference proteome</keyword>
<dbReference type="Gene3D" id="3.40.630.10">
    <property type="entry name" value="Zn peptidases"/>
    <property type="match status" value="1"/>
</dbReference>
<feature type="binding site" evidence="2">
    <location>
        <position position="96"/>
    </location>
    <ligand>
        <name>Mn(2+)</name>
        <dbReference type="ChEBI" id="CHEBI:29035"/>
        <label>2</label>
    </ligand>
</feature>
<keyword evidence="2" id="KW-0479">Metal-binding</keyword>
<dbReference type="AlphaFoldDB" id="A0A0S2HXX7"/>
<dbReference type="NCBIfam" id="TIGR01891">
    <property type="entry name" value="amidohydrolases"/>
    <property type="match status" value="1"/>
</dbReference>
<dbReference type="Gene3D" id="3.30.70.360">
    <property type="match status" value="1"/>
</dbReference>
<protein>
    <submittedName>
        <fullName evidence="4">Putative hydrolase YxeP</fullName>
        <ecNumber evidence="4">3.-.-.-</ecNumber>
    </submittedName>
</protein>
<organism evidence="4 5">
    <name type="scientific">Salinivirga cyanobacteriivorans</name>
    <dbReference type="NCBI Taxonomy" id="1307839"/>
    <lineage>
        <taxon>Bacteria</taxon>
        <taxon>Pseudomonadati</taxon>
        <taxon>Bacteroidota</taxon>
        <taxon>Bacteroidia</taxon>
        <taxon>Bacteroidales</taxon>
        <taxon>Salinivirgaceae</taxon>
        <taxon>Salinivirga</taxon>
    </lineage>
</organism>
<dbReference type="GO" id="GO:0016787">
    <property type="term" value="F:hydrolase activity"/>
    <property type="evidence" value="ECO:0007669"/>
    <property type="project" value="UniProtKB-KW"/>
</dbReference>
<dbReference type="InterPro" id="IPR017439">
    <property type="entry name" value="Amidohydrolase"/>
</dbReference>
<dbReference type="KEGG" id="blq:L21SP5_01163"/>
<keyword evidence="1 4" id="KW-0378">Hydrolase</keyword>
<name>A0A0S2HXX7_9BACT</name>
<proteinExistence type="predicted"/>
<dbReference type="EC" id="3.-.-.-" evidence="4"/>
<dbReference type="OrthoDB" id="9776731at2"/>
<dbReference type="InterPro" id="IPR002933">
    <property type="entry name" value="Peptidase_M20"/>
</dbReference>
<feature type="binding site" evidence="2">
    <location>
        <position position="127"/>
    </location>
    <ligand>
        <name>Mn(2+)</name>
        <dbReference type="ChEBI" id="CHEBI:29035"/>
        <label>2</label>
    </ligand>
</feature>
<feature type="binding site" evidence="2">
    <location>
        <position position="94"/>
    </location>
    <ligand>
        <name>Mn(2+)</name>
        <dbReference type="ChEBI" id="CHEBI:29035"/>
        <label>2</label>
    </ligand>
</feature>
<evidence type="ECO:0000313" key="5">
    <source>
        <dbReference type="Proteomes" id="UP000064893"/>
    </source>
</evidence>
<dbReference type="PIRSF" id="PIRSF005962">
    <property type="entry name" value="Pept_M20D_amidohydro"/>
    <property type="match status" value="1"/>
</dbReference>
<sequence length="373" mass="41559">MELNKLVSIRKYLHQNPELSHKEKNTSGFLKKEIEKTNPSDLISQESGHGFLARYRKEKSKPVVAFRTDIDALPIQEINTFDYKSNNDGVGHKCGHDGHATSMLGFAHELKQILDAPVDLIFQGAEETGEGADLWLKDPAMKDFNPNRVFAHHNLPGFPLHSIIVRNNVFSAASVGVTVKLKGKTSHAGHPERGISPALAVADLIKAIENLPNSNTYNDFTLTTVIHTLIGEIAFGTTPGYGEVRATLRSFDNDDLDALCKYTEQYVNKFGEKYGLKTEVSYQEYFPATENDDDAVAIVRKAAENLGLEIIEPEEPFRWSEDFAHFTLKTPGALFGVGSGVDHPALHNPDYDYPDELLPTVIKMYKEIYNLSI</sequence>
<dbReference type="GO" id="GO:0046872">
    <property type="term" value="F:metal ion binding"/>
    <property type="evidence" value="ECO:0007669"/>
    <property type="project" value="UniProtKB-KW"/>
</dbReference>
<reference evidence="4 5" key="1">
    <citation type="submission" date="2015-11" db="EMBL/GenBank/DDBJ databases">
        <title>Description and complete genome sequence of a novel strain predominating in hypersaline microbial mats and representing a new family of the Bacteriodetes phylum.</title>
        <authorList>
            <person name="Spring S."/>
            <person name="Bunk B."/>
            <person name="Sproer C."/>
            <person name="Klenk H.-P."/>
        </authorList>
    </citation>
    <scope>NUCLEOTIDE SEQUENCE [LARGE SCALE GENOMIC DNA]</scope>
    <source>
        <strain evidence="4 5">L21-Spi-D4</strain>
    </source>
</reference>
<dbReference type="InterPro" id="IPR011650">
    <property type="entry name" value="Peptidase_M20_dimer"/>
</dbReference>
<dbReference type="PANTHER" id="PTHR11014">
    <property type="entry name" value="PEPTIDASE M20 FAMILY MEMBER"/>
    <property type="match status" value="1"/>
</dbReference>
<dbReference type="EMBL" id="CP013118">
    <property type="protein sequence ID" value="ALO14822.1"/>
    <property type="molecule type" value="Genomic_DNA"/>
</dbReference>
<evidence type="ECO:0000313" key="4">
    <source>
        <dbReference type="EMBL" id="ALO14822.1"/>
    </source>
</evidence>
<comment type="cofactor">
    <cofactor evidence="2">
        <name>Mn(2+)</name>
        <dbReference type="ChEBI" id="CHEBI:29035"/>
    </cofactor>
    <text evidence="2">The Mn(2+) ion enhances activity.</text>
</comment>
<feature type="domain" description="Peptidase M20 dimerisation" evidence="3">
    <location>
        <begin position="174"/>
        <end position="274"/>
    </location>
</feature>
<dbReference type="SUPFAM" id="SSF55031">
    <property type="entry name" value="Bacterial exopeptidase dimerisation domain"/>
    <property type="match status" value="1"/>
</dbReference>
<accession>A0A0S2HXX7</accession>
<dbReference type="STRING" id="1307839.L21SP5_01163"/>
<keyword evidence="2" id="KW-0464">Manganese</keyword>
<dbReference type="RefSeq" id="WP_057952337.1">
    <property type="nucleotide sequence ID" value="NZ_CP013118.1"/>
</dbReference>
<dbReference type="PANTHER" id="PTHR11014:SF169">
    <property type="entry name" value="CLAN MH, FAMILY M20, PEPTIDASE T-LIKE METALLOPEPTIDASE"/>
    <property type="match status" value="1"/>
</dbReference>
<feature type="binding site" evidence="2">
    <location>
        <position position="347"/>
    </location>
    <ligand>
        <name>Mn(2+)</name>
        <dbReference type="ChEBI" id="CHEBI:29035"/>
        <label>2</label>
    </ligand>
</feature>